<proteinExistence type="predicted"/>
<protein>
    <submittedName>
        <fullName evidence="1">Uncharacterized protein</fullName>
    </submittedName>
</protein>
<accession>A0A6C0CAF3</accession>
<sequence length="110" mass="12798">MFDEKFSSNFIHDQKTEFLTIDSHSIEKYLRIRGPTGVTGNIGPVVGTRTNRAPIDYFLNIPEFISHLKFHHNFDHPLNIRSTTIKEILLSKKYDGKIICDPKTEIIFYD</sequence>
<name>A0A6C0CAF3_9ZZZZ</name>
<dbReference type="EMBL" id="MN739377">
    <property type="protein sequence ID" value="QHT01568.1"/>
    <property type="molecule type" value="Genomic_DNA"/>
</dbReference>
<dbReference type="AlphaFoldDB" id="A0A6C0CAF3"/>
<evidence type="ECO:0000313" key="1">
    <source>
        <dbReference type="EMBL" id="QHT01568.1"/>
    </source>
</evidence>
<organism evidence="1">
    <name type="scientific">viral metagenome</name>
    <dbReference type="NCBI Taxonomy" id="1070528"/>
    <lineage>
        <taxon>unclassified sequences</taxon>
        <taxon>metagenomes</taxon>
        <taxon>organismal metagenomes</taxon>
    </lineage>
</organism>
<reference evidence="1" key="1">
    <citation type="journal article" date="2020" name="Nature">
        <title>Giant virus diversity and host interactions through global metagenomics.</title>
        <authorList>
            <person name="Schulz F."/>
            <person name="Roux S."/>
            <person name="Paez-Espino D."/>
            <person name="Jungbluth S."/>
            <person name="Walsh D.A."/>
            <person name="Denef V.J."/>
            <person name="McMahon K.D."/>
            <person name="Konstantinidis K.T."/>
            <person name="Eloe-Fadrosh E.A."/>
            <person name="Kyrpides N.C."/>
            <person name="Woyke T."/>
        </authorList>
    </citation>
    <scope>NUCLEOTIDE SEQUENCE</scope>
    <source>
        <strain evidence="1">GVMAG-M-3300020192-26</strain>
    </source>
</reference>